<dbReference type="EMBL" id="GBRH01249852">
    <property type="protein sequence ID" value="JAD48043.1"/>
    <property type="molecule type" value="Transcribed_RNA"/>
</dbReference>
<reference evidence="1" key="2">
    <citation type="journal article" date="2015" name="Data Brief">
        <title>Shoot transcriptome of the giant reed, Arundo donax.</title>
        <authorList>
            <person name="Barrero R.A."/>
            <person name="Guerrero F.D."/>
            <person name="Moolhuijzen P."/>
            <person name="Goolsby J.A."/>
            <person name="Tidwell J."/>
            <person name="Bellgard S.E."/>
            <person name="Bellgard M.I."/>
        </authorList>
    </citation>
    <scope>NUCLEOTIDE SEQUENCE</scope>
    <source>
        <tissue evidence="1">Shoot tissue taken approximately 20 cm above the soil surface</tissue>
    </source>
</reference>
<reference evidence="1" key="1">
    <citation type="submission" date="2014-09" db="EMBL/GenBank/DDBJ databases">
        <authorList>
            <person name="Magalhaes I.L.F."/>
            <person name="Oliveira U."/>
            <person name="Santos F.R."/>
            <person name="Vidigal T.H.D.A."/>
            <person name="Brescovit A.D."/>
            <person name="Santos A.J."/>
        </authorList>
    </citation>
    <scope>NUCLEOTIDE SEQUENCE</scope>
    <source>
        <tissue evidence="1">Shoot tissue taken approximately 20 cm above the soil surface</tissue>
    </source>
</reference>
<name>A0A0A9ADM6_ARUDO</name>
<evidence type="ECO:0000313" key="1">
    <source>
        <dbReference type="EMBL" id="JAD48043.1"/>
    </source>
</evidence>
<dbReference type="AlphaFoldDB" id="A0A0A9ADM6"/>
<accession>A0A0A9ADM6</accession>
<protein>
    <submittedName>
        <fullName evidence="1">Uncharacterized protein</fullName>
    </submittedName>
</protein>
<organism evidence="1">
    <name type="scientific">Arundo donax</name>
    <name type="common">Giant reed</name>
    <name type="synonym">Donax arundinaceus</name>
    <dbReference type="NCBI Taxonomy" id="35708"/>
    <lineage>
        <taxon>Eukaryota</taxon>
        <taxon>Viridiplantae</taxon>
        <taxon>Streptophyta</taxon>
        <taxon>Embryophyta</taxon>
        <taxon>Tracheophyta</taxon>
        <taxon>Spermatophyta</taxon>
        <taxon>Magnoliopsida</taxon>
        <taxon>Liliopsida</taxon>
        <taxon>Poales</taxon>
        <taxon>Poaceae</taxon>
        <taxon>PACMAD clade</taxon>
        <taxon>Arundinoideae</taxon>
        <taxon>Arundineae</taxon>
        <taxon>Arundo</taxon>
    </lineage>
</organism>
<proteinExistence type="predicted"/>
<sequence>MNVVTSLPALPSCLSGQSTEKMGRPELGQKDGVVSLDLCL</sequence>